<dbReference type="PANTHER" id="PTHR31302:SF0">
    <property type="entry name" value="TRANSMEMBRANE PROTEIN WITH METALLOPHOSPHOESTERASE DOMAIN"/>
    <property type="match status" value="1"/>
</dbReference>
<organism evidence="3 4">
    <name type="scientific">Paenibacillus chungangensis</name>
    <dbReference type="NCBI Taxonomy" id="696535"/>
    <lineage>
        <taxon>Bacteria</taxon>
        <taxon>Bacillati</taxon>
        <taxon>Bacillota</taxon>
        <taxon>Bacilli</taxon>
        <taxon>Bacillales</taxon>
        <taxon>Paenibacillaceae</taxon>
        <taxon>Paenibacillus</taxon>
    </lineage>
</organism>
<accession>A0ABW3HS49</accession>
<dbReference type="InterPro" id="IPR029052">
    <property type="entry name" value="Metallo-depent_PP-like"/>
</dbReference>
<feature type="transmembrane region" description="Helical" evidence="1">
    <location>
        <begin position="5"/>
        <end position="28"/>
    </location>
</feature>
<keyword evidence="1" id="KW-1133">Transmembrane helix</keyword>
<comment type="caution">
    <text evidence="3">The sequence shown here is derived from an EMBL/GenBank/DDBJ whole genome shotgun (WGS) entry which is preliminary data.</text>
</comment>
<name>A0ABW3HS49_9BACL</name>
<feature type="domain" description="Calcineurin-like phosphoesterase" evidence="2">
    <location>
        <begin position="155"/>
        <end position="330"/>
    </location>
</feature>
<sequence>MRRRFVAIIASILIVYSALTFYIGWNVWLFMSRVTGWEAPLPYGIVIGILGFGYIVGRIGQSTRFHFIAQPVKHLGAYWFGFFQYALLLFPVANVIALLLKRAGASEAVYITAVGSITASLLILTMIRGAWNAWRPVIRKYQVTVKKEAGARTKLRIAMASDLHLGTVIGKTHLKRLLKAVDDIQPDMILLAGDILDDELDPYIEKGMSDVLGRLNAPLGVYAVTGNHEYIGGKVPEFVSEMDAIGIRVLMDEAELIDDSFIVIGRKDKAAAGMGGRQQDGGGAGRASIEELVQPLDASLPHILMDHQPSSLEEAAASGIDISLSGHTHRGQMTPNHWITRRLFLLDWGYRRIDGLHAFVSSGFGFWGPPMRIGSRSEVLQIDVTFDRER</sequence>
<dbReference type="Pfam" id="PF00149">
    <property type="entry name" value="Metallophos"/>
    <property type="match status" value="1"/>
</dbReference>
<evidence type="ECO:0000256" key="1">
    <source>
        <dbReference type="SAM" id="Phobius"/>
    </source>
</evidence>
<dbReference type="Proteomes" id="UP001596989">
    <property type="component" value="Unassembled WGS sequence"/>
</dbReference>
<dbReference type="CDD" id="cd07385">
    <property type="entry name" value="MPP_YkuE_C"/>
    <property type="match status" value="1"/>
</dbReference>
<dbReference type="RefSeq" id="WP_377564824.1">
    <property type="nucleotide sequence ID" value="NZ_JBHTJZ010000020.1"/>
</dbReference>
<dbReference type="InterPro" id="IPR004843">
    <property type="entry name" value="Calcineurin-like_PHP"/>
</dbReference>
<feature type="transmembrane region" description="Helical" evidence="1">
    <location>
        <begin position="40"/>
        <end position="57"/>
    </location>
</feature>
<dbReference type="Gene3D" id="3.60.21.10">
    <property type="match status" value="1"/>
</dbReference>
<dbReference type="SUPFAM" id="SSF56300">
    <property type="entry name" value="Metallo-dependent phosphatases"/>
    <property type="match status" value="1"/>
</dbReference>
<feature type="transmembrane region" description="Helical" evidence="1">
    <location>
        <begin position="77"/>
        <end position="97"/>
    </location>
</feature>
<dbReference type="PANTHER" id="PTHR31302">
    <property type="entry name" value="TRANSMEMBRANE PROTEIN WITH METALLOPHOSPHOESTERASE DOMAIN-RELATED"/>
    <property type="match status" value="1"/>
</dbReference>
<dbReference type="EMBL" id="JBHTJZ010000020">
    <property type="protein sequence ID" value="MFD0960355.1"/>
    <property type="molecule type" value="Genomic_DNA"/>
</dbReference>
<evidence type="ECO:0000259" key="2">
    <source>
        <dbReference type="Pfam" id="PF00149"/>
    </source>
</evidence>
<feature type="transmembrane region" description="Helical" evidence="1">
    <location>
        <begin position="109"/>
        <end position="131"/>
    </location>
</feature>
<keyword evidence="1" id="KW-0472">Membrane</keyword>
<reference evidence="4" key="1">
    <citation type="journal article" date="2019" name="Int. J. Syst. Evol. Microbiol.">
        <title>The Global Catalogue of Microorganisms (GCM) 10K type strain sequencing project: providing services to taxonomists for standard genome sequencing and annotation.</title>
        <authorList>
            <consortium name="The Broad Institute Genomics Platform"/>
            <consortium name="The Broad Institute Genome Sequencing Center for Infectious Disease"/>
            <person name="Wu L."/>
            <person name="Ma J."/>
        </authorList>
    </citation>
    <scope>NUCLEOTIDE SEQUENCE [LARGE SCALE GENOMIC DNA]</scope>
    <source>
        <strain evidence="4">CCUG 59129</strain>
    </source>
</reference>
<proteinExistence type="predicted"/>
<evidence type="ECO:0000313" key="3">
    <source>
        <dbReference type="EMBL" id="MFD0960355.1"/>
    </source>
</evidence>
<keyword evidence="4" id="KW-1185">Reference proteome</keyword>
<protein>
    <submittedName>
        <fullName evidence="3">Metallophosphoesterase</fullName>
    </submittedName>
</protein>
<evidence type="ECO:0000313" key="4">
    <source>
        <dbReference type="Proteomes" id="UP001596989"/>
    </source>
</evidence>
<dbReference type="InterPro" id="IPR051158">
    <property type="entry name" value="Metallophosphoesterase_sf"/>
</dbReference>
<keyword evidence="1" id="KW-0812">Transmembrane</keyword>
<gene>
    <name evidence="3" type="ORF">ACFQ2I_13265</name>
</gene>